<dbReference type="Pfam" id="PF05199">
    <property type="entry name" value="GMC_oxred_C"/>
    <property type="match status" value="1"/>
</dbReference>
<name>A0A6A6TCG3_9PLEO</name>
<dbReference type="Gene3D" id="3.50.50.60">
    <property type="entry name" value="FAD/NAD(P)-binding domain"/>
    <property type="match status" value="1"/>
</dbReference>
<keyword evidence="5" id="KW-1185">Reference proteome</keyword>
<gene>
    <name evidence="4" type="ORF">K491DRAFT_654204</name>
</gene>
<keyword evidence="2" id="KW-0274">FAD</keyword>
<comment type="cofactor">
    <cofactor evidence="2">
        <name>FAD</name>
        <dbReference type="ChEBI" id="CHEBI:57692"/>
    </cofactor>
</comment>
<evidence type="ECO:0000259" key="3">
    <source>
        <dbReference type="PROSITE" id="PS00624"/>
    </source>
</evidence>
<evidence type="ECO:0000256" key="2">
    <source>
        <dbReference type="PIRSR" id="PIRSR000137-2"/>
    </source>
</evidence>
<accession>A0A6A6TCG3</accession>
<evidence type="ECO:0000256" key="1">
    <source>
        <dbReference type="ARBA" id="ARBA00010790"/>
    </source>
</evidence>
<dbReference type="OrthoDB" id="269227at2759"/>
<dbReference type="InterPro" id="IPR000172">
    <property type="entry name" value="GMC_OxRdtase_N"/>
</dbReference>
<dbReference type="Gene3D" id="3.30.560.10">
    <property type="entry name" value="Glucose Oxidase, domain 3"/>
    <property type="match status" value="1"/>
</dbReference>
<dbReference type="Proteomes" id="UP000799324">
    <property type="component" value="Unassembled WGS sequence"/>
</dbReference>
<dbReference type="GO" id="GO:0016614">
    <property type="term" value="F:oxidoreductase activity, acting on CH-OH group of donors"/>
    <property type="evidence" value="ECO:0007669"/>
    <property type="project" value="InterPro"/>
</dbReference>
<comment type="similarity">
    <text evidence="1">Belongs to the GMC oxidoreductase family.</text>
</comment>
<dbReference type="InterPro" id="IPR007867">
    <property type="entry name" value="GMC_OxRtase_C"/>
</dbReference>
<feature type="binding site" evidence="2">
    <location>
        <position position="544"/>
    </location>
    <ligand>
        <name>substrate</name>
    </ligand>
</feature>
<evidence type="ECO:0000313" key="4">
    <source>
        <dbReference type="EMBL" id="KAF2657695.1"/>
    </source>
</evidence>
<dbReference type="PANTHER" id="PTHR11552:SF210">
    <property type="entry name" value="GLUCOSE-METHANOL-CHOLINE OXIDOREDUCTASE N-TERMINAL DOMAIN-CONTAINING PROTEIN-RELATED"/>
    <property type="match status" value="1"/>
</dbReference>
<dbReference type="PIRSF" id="PIRSF000137">
    <property type="entry name" value="Alcohol_oxidase"/>
    <property type="match status" value="1"/>
</dbReference>
<proteinExistence type="inferred from homology"/>
<dbReference type="SUPFAM" id="SSF54373">
    <property type="entry name" value="FAD-linked reductases, C-terminal domain"/>
    <property type="match status" value="1"/>
</dbReference>
<dbReference type="PANTHER" id="PTHR11552">
    <property type="entry name" value="GLUCOSE-METHANOL-CHOLINE GMC OXIDOREDUCTASE"/>
    <property type="match status" value="1"/>
</dbReference>
<organism evidence="4 5">
    <name type="scientific">Lophiostoma macrostomum CBS 122681</name>
    <dbReference type="NCBI Taxonomy" id="1314788"/>
    <lineage>
        <taxon>Eukaryota</taxon>
        <taxon>Fungi</taxon>
        <taxon>Dikarya</taxon>
        <taxon>Ascomycota</taxon>
        <taxon>Pezizomycotina</taxon>
        <taxon>Dothideomycetes</taxon>
        <taxon>Pleosporomycetidae</taxon>
        <taxon>Pleosporales</taxon>
        <taxon>Lophiostomataceae</taxon>
        <taxon>Lophiostoma</taxon>
    </lineage>
</organism>
<dbReference type="GO" id="GO:0050660">
    <property type="term" value="F:flavin adenine dinucleotide binding"/>
    <property type="evidence" value="ECO:0007669"/>
    <property type="project" value="InterPro"/>
</dbReference>
<dbReference type="InterPro" id="IPR036188">
    <property type="entry name" value="FAD/NAD-bd_sf"/>
</dbReference>
<sequence>MSHLDKQYDFIIVGGGTAGLALAARLTENPELSVLVLEAGGDASADPRVAIPALFSGLANSEHDWAFASIPQKHLAGRAIGYHQGKLLGGSSAINAQAVIPPSASDLNTWESIGNRGWGWPSIEHYLQKAIFLNAPDHETAEHLHLSWFNESLENYDGPVETSFTGAKEDPIGKAWVETFESLGYPLSDSPFSGSSVGAYNAVSTISPTTKTRCHSYTAYFQPIAHHPNIEIFTGCLAEEIIIESTDDDEYTAVGVRYSKEGRTEEIRAKREVILCAGTFQTPKLLELSGIGDPRVLAAHGIDVKVPNPFVGTNFQDHLLHGISFEAKDGVFTGDDLLRQEPQAVAEAFNAYQNHQSGPLCSSGITSFAYIGEPDFAGGQDLPTREKFLESLSQSELDHPLDKERVASLQHLIGTGKEGTGQYFILPIQSTYAGRDTTEGLAANVQPGNFITLCAALSHPLSTGTVHISSSDPTAKPVIDPNFASNPLDLELQARHIRFLENLAVAPPLSELLKPAGRRNHPSAFVGNDLERAKEYVRVGGATYWHAVGTCAMAPKEKGGVVDDKLRVYGVKGLRVVDASIMPLVPQSNTMSLVYAIAEKAADLFKEEL</sequence>
<reference evidence="4" key="1">
    <citation type="journal article" date="2020" name="Stud. Mycol.">
        <title>101 Dothideomycetes genomes: a test case for predicting lifestyles and emergence of pathogens.</title>
        <authorList>
            <person name="Haridas S."/>
            <person name="Albert R."/>
            <person name="Binder M."/>
            <person name="Bloem J."/>
            <person name="Labutti K."/>
            <person name="Salamov A."/>
            <person name="Andreopoulos B."/>
            <person name="Baker S."/>
            <person name="Barry K."/>
            <person name="Bills G."/>
            <person name="Bluhm B."/>
            <person name="Cannon C."/>
            <person name="Castanera R."/>
            <person name="Culley D."/>
            <person name="Daum C."/>
            <person name="Ezra D."/>
            <person name="Gonzalez J."/>
            <person name="Henrissat B."/>
            <person name="Kuo A."/>
            <person name="Liang C."/>
            <person name="Lipzen A."/>
            <person name="Lutzoni F."/>
            <person name="Magnuson J."/>
            <person name="Mondo S."/>
            <person name="Nolan M."/>
            <person name="Ohm R."/>
            <person name="Pangilinan J."/>
            <person name="Park H.-J."/>
            <person name="Ramirez L."/>
            <person name="Alfaro M."/>
            <person name="Sun H."/>
            <person name="Tritt A."/>
            <person name="Yoshinaga Y."/>
            <person name="Zwiers L.-H."/>
            <person name="Turgeon B."/>
            <person name="Goodwin S."/>
            <person name="Spatafora J."/>
            <person name="Crous P."/>
            <person name="Grigoriev I."/>
        </authorList>
    </citation>
    <scope>NUCLEOTIDE SEQUENCE</scope>
    <source>
        <strain evidence="4">CBS 122681</strain>
    </source>
</reference>
<protein>
    <submittedName>
        <fullName evidence="4">GMC oxidoreductase</fullName>
    </submittedName>
</protein>
<evidence type="ECO:0000313" key="5">
    <source>
        <dbReference type="Proteomes" id="UP000799324"/>
    </source>
</evidence>
<dbReference type="SUPFAM" id="SSF51905">
    <property type="entry name" value="FAD/NAD(P)-binding domain"/>
    <property type="match status" value="1"/>
</dbReference>
<dbReference type="AlphaFoldDB" id="A0A6A6TCG3"/>
<dbReference type="InterPro" id="IPR012132">
    <property type="entry name" value="GMC_OxRdtase"/>
</dbReference>
<feature type="domain" description="Glucose-methanol-choline oxidoreductase N-terminal" evidence="3">
    <location>
        <begin position="278"/>
        <end position="292"/>
    </location>
</feature>
<keyword evidence="2" id="KW-0285">Flavoprotein</keyword>
<dbReference type="PROSITE" id="PS00624">
    <property type="entry name" value="GMC_OXRED_2"/>
    <property type="match status" value="1"/>
</dbReference>
<feature type="binding site" evidence="2">
    <location>
        <begin position="545"/>
        <end position="546"/>
    </location>
    <ligand>
        <name>FAD</name>
        <dbReference type="ChEBI" id="CHEBI:57692"/>
    </ligand>
</feature>
<dbReference type="EMBL" id="MU004322">
    <property type="protein sequence ID" value="KAF2657695.1"/>
    <property type="molecule type" value="Genomic_DNA"/>
</dbReference>
<dbReference type="Pfam" id="PF00732">
    <property type="entry name" value="GMC_oxred_N"/>
    <property type="match status" value="1"/>
</dbReference>